<dbReference type="PANTHER" id="PTHR12486:SF4">
    <property type="entry name" value="APRATAXIN"/>
    <property type="match status" value="1"/>
</dbReference>
<dbReference type="PANTHER" id="PTHR12486">
    <property type="entry name" value="APRATAXIN-RELATED"/>
    <property type="match status" value="1"/>
</dbReference>
<dbReference type="InterPro" id="IPR011146">
    <property type="entry name" value="HIT-like"/>
</dbReference>
<evidence type="ECO:0000256" key="1">
    <source>
        <dbReference type="ARBA" id="ARBA00004123"/>
    </source>
</evidence>
<dbReference type="GO" id="GO:0003697">
    <property type="term" value="F:single-stranded DNA binding"/>
    <property type="evidence" value="ECO:0007669"/>
    <property type="project" value="TreeGrafter"/>
</dbReference>
<keyword evidence="5" id="KW-0539">Nucleus</keyword>
<reference evidence="9 10" key="1">
    <citation type="journal article" date="2012" name="PLoS Pathog.">
        <title>Diverse lifestyles and strategies of plant pathogenesis encoded in the genomes of eighteen Dothideomycetes fungi.</title>
        <authorList>
            <person name="Ohm R.A."/>
            <person name="Feau N."/>
            <person name="Henrissat B."/>
            <person name="Schoch C.L."/>
            <person name="Horwitz B.A."/>
            <person name="Barry K.W."/>
            <person name="Condon B.J."/>
            <person name="Copeland A.C."/>
            <person name="Dhillon B."/>
            <person name="Glaser F."/>
            <person name="Hesse C.N."/>
            <person name="Kosti I."/>
            <person name="LaButti K."/>
            <person name="Lindquist E.A."/>
            <person name="Lucas S."/>
            <person name="Salamov A.A."/>
            <person name="Bradshaw R.E."/>
            <person name="Ciuffetti L."/>
            <person name="Hamelin R.C."/>
            <person name="Kema G.H.J."/>
            <person name="Lawrence C."/>
            <person name="Scott J.A."/>
            <person name="Spatafora J.W."/>
            <person name="Turgeon B.G."/>
            <person name="de Wit P.J.G.M."/>
            <person name="Zhong S."/>
            <person name="Goodwin S.B."/>
            <person name="Grigoriev I.V."/>
        </authorList>
    </citation>
    <scope>NUCLEOTIDE SEQUENCE [LARGE SCALE GENOMIC DNA]</scope>
    <source>
        <strain evidence="10">28A</strain>
    </source>
</reference>
<sequence>MSSNNAPSSAQPHSAITAEENDATESPNRPQPAINTASQKRPNAFTELMSHAKKPKSTSRPPDTPKKAAVSKPWDPRNGLGLYIENAAANPEGRVLEYDEDFVVITDKYPKASVHLLLLPRKQTYYSQHPLHVLSTDTAFLATVRARVARLVDLAADELRRLYGEHSVSDAPYNAALEPLMSGPDPPLSAEQRAALLPAGRDWKKDIVAGVHTHPSMNHMHVHIFSRDMYSACMKRKKHYLSFNSSFLVRLDEFPLEPGSARFHPGAWPSWDMKCWRCGQNFKNQFAALKLHLEDEFEQWKKE</sequence>
<keyword evidence="10" id="KW-1185">Reference proteome</keyword>
<dbReference type="GeneID" id="19402242"/>
<gene>
    <name evidence="9" type="ORF">SETTUDRAFT_19798</name>
</gene>
<feature type="domain" description="HIT" evidence="7">
    <location>
        <begin position="94"/>
        <end position="228"/>
    </location>
</feature>
<organism evidence="9 10">
    <name type="scientific">Exserohilum turcicum (strain 28A)</name>
    <name type="common">Northern leaf blight fungus</name>
    <name type="synonym">Setosphaeria turcica</name>
    <dbReference type="NCBI Taxonomy" id="671987"/>
    <lineage>
        <taxon>Eukaryota</taxon>
        <taxon>Fungi</taxon>
        <taxon>Dikarya</taxon>
        <taxon>Ascomycota</taxon>
        <taxon>Pezizomycotina</taxon>
        <taxon>Dothideomycetes</taxon>
        <taxon>Pleosporomycetidae</taxon>
        <taxon>Pleosporales</taxon>
        <taxon>Pleosporineae</taxon>
        <taxon>Pleosporaceae</taxon>
        <taxon>Exserohilum</taxon>
    </lineage>
</organism>
<dbReference type="Gene3D" id="3.30.428.10">
    <property type="entry name" value="HIT-like"/>
    <property type="match status" value="1"/>
</dbReference>
<evidence type="ECO:0000256" key="6">
    <source>
        <dbReference type="SAM" id="MobiDB-lite"/>
    </source>
</evidence>
<dbReference type="Pfam" id="PF01230">
    <property type="entry name" value="HIT"/>
    <property type="match status" value="1"/>
</dbReference>
<comment type="subcellular location">
    <subcellularLocation>
        <location evidence="1">Nucleus</location>
    </subcellularLocation>
</comment>
<keyword evidence="4" id="KW-0238">DNA-binding</keyword>
<dbReference type="InterPro" id="IPR032566">
    <property type="entry name" value="Znf-C2HE"/>
</dbReference>
<reference evidence="9 10" key="2">
    <citation type="journal article" date="2013" name="PLoS Genet.">
        <title>Comparative genome structure, secondary metabolite, and effector coding capacity across Cochliobolus pathogens.</title>
        <authorList>
            <person name="Condon B.J."/>
            <person name="Leng Y."/>
            <person name="Wu D."/>
            <person name="Bushley K.E."/>
            <person name="Ohm R.A."/>
            <person name="Otillar R."/>
            <person name="Martin J."/>
            <person name="Schackwitz W."/>
            <person name="Grimwood J."/>
            <person name="MohdZainudin N."/>
            <person name="Xue C."/>
            <person name="Wang R."/>
            <person name="Manning V.A."/>
            <person name="Dhillon B."/>
            <person name="Tu Z.J."/>
            <person name="Steffenson B.J."/>
            <person name="Salamov A."/>
            <person name="Sun H."/>
            <person name="Lowry S."/>
            <person name="LaButti K."/>
            <person name="Han J."/>
            <person name="Copeland A."/>
            <person name="Lindquist E."/>
            <person name="Barry K."/>
            <person name="Schmutz J."/>
            <person name="Baker S.E."/>
            <person name="Ciuffetti L.M."/>
            <person name="Grigoriev I.V."/>
            <person name="Zhong S."/>
            <person name="Turgeon B.G."/>
        </authorList>
    </citation>
    <scope>NUCLEOTIDE SEQUENCE [LARGE SCALE GENOMIC DNA]</scope>
    <source>
        <strain evidence="10">28A</strain>
    </source>
</reference>
<dbReference type="STRING" id="671987.R0K2A4"/>
<evidence type="ECO:0000313" key="9">
    <source>
        <dbReference type="EMBL" id="EOA87273.1"/>
    </source>
</evidence>
<feature type="compositionally biased region" description="Polar residues" evidence="6">
    <location>
        <begin position="1"/>
        <end position="14"/>
    </location>
</feature>
<feature type="region of interest" description="Disordered" evidence="6">
    <location>
        <begin position="1"/>
        <end position="73"/>
    </location>
</feature>
<name>R0K2A4_EXST2</name>
<dbReference type="GO" id="GO:0033699">
    <property type="term" value="F:DNA 5'-adenosine monophosphate hydrolase activity"/>
    <property type="evidence" value="ECO:0007669"/>
    <property type="project" value="TreeGrafter"/>
</dbReference>
<dbReference type="GO" id="GO:0000012">
    <property type="term" value="P:single strand break repair"/>
    <property type="evidence" value="ECO:0007669"/>
    <property type="project" value="TreeGrafter"/>
</dbReference>
<dbReference type="GO" id="GO:0030983">
    <property type="term" value="F:mismatched DNA binding"/>
    <property type="evidence" value="ECO:0007669"/>
    <property type="project" value="TreeGrafter"/>
</dbReference>
<evidence type="ECO:0000259" key="7">
    <source>
        <dbReference type="Pfam" id="PF01230"/>
    </source>
</evidence>
<dbReference type="GO" id="GO:0046872">
    <property type="term" value="F:metal ion binding"/>
    <property type="evidence" value="ECO:0007669"/>
    <property type="project" value="UniProtKB-KW"/>
</dbReference>
<dbReference type="Proteomes" id="UP000016935">
    <property type="component" value="Unassembled WGS sequence"/>
</dbReference>
<keyword evidence="2" id="KW-0479">Metal-binding</keyword>
<protein>
    <submittedName>
        <fullName evidence="9">Uncharacterized protein</fullName>
    </submittedName>
</protein>
<evidence type="ECO:0000256" key="4">
    <source>
        <dbReference type="ARBA" id="ARBA00023125"/>
    </source>
</evidence>
<accession>R0K2A4</accession>
<dbReference type="eggNOG" id="KOG0562">
    <property type="taxonomic scope" value="Eukaryota"/>
</dbReference>
<dbReference type="RefSeq" id="XP_008024955.1">
    <property type="nucleotide sequence ID" value="XM_008026764.1"/>
</dbReference>
<dbReference type="EMBL" id="KB908592">
    <property type="protein sequence ID" value="EOA87273.1"/>
    <property type="molecule type" value="Genomic_DNA"/>
</dbReference>
<dbReference type="HOGENOM" id="CLU_066882_0_0_1"/>
<evidence type="ECO:0000256" key="2">
    <source>
        <dbReference type="ARBA" id="ARBA00022723"/>
    </source>
</evidence>
<evidence type="ECO:0000256" key="5">
    <source>
        <dbReference type="ARBA" id="ARBA00023242"/>
    </source>
</evidence>
<dbReference type="InterPro" id="IPR036265">
    <property type="entry name" value="HIT-like_sf"/>
</dbReference>
<evidence type="ECO:0000256" key="3">
    <source>
        <dbReference type="ARBA" id="ARBA00022833"/>
    </source>
</evidence>
<dbReference type="GO" id="GO:0003725">
    <property type="term" value="F:double-stranded RNA binding"/>
    <property type="evidence" value="ECO:0007669"/>
    <property type="project" value="TreeGrafter"/>
</dbReference>
<dbReference type="OrthoDB" id="3512845at2759"/>
<dbReference type="Pfam" id="PF16278">
    <property type="entry name" value="zf-C2HE"/>
    <property type="match status" value="1"/>
</dbReference>
<dbReference type="GO" id="GO:1990165">
    <property type="term" value="F:single-strand break-containing DNA binding"/>
    <property type="evidence" value="ECO:0007669"/>
    <property type="project" value="TreeGrafter"/>
</dbReference>
<evidence type="ECO:0000259" key="8">
    <source>
        <dbReference type="Pfam" id="PF16278"/>
    </source>
</evidence>
<dbReference type="GO" id="GO:0005634">
    <property type="term" value="C:nucleus"/>
    <property type="evidence" value="ECO:0007669"/>
    <property type="project" value="UniProtKB-SubCell"/>
</dbReference>
<dbReference type="AlphaFoldDB" id="R0K2A4"/>
<feature type="compositionally biased region" description="Polar residues" evidence="6">
    <location>
        <begin position="24"/>
        <end position="41"/>
    </location>
</feature>
<evidence type="ECO:0000313" key="10">
    <source>
        <dbReference type="Proteomes" id="UP000016935"/>
    </source>
</evidence>
<proteinExistence type="predicted"/>
<feature type="domain" description="Aprataxin C2HE/C2H2/C2HC zinc finger" evidence="8">
    <location>
        <begin position="244"/>
        <end position="299"/>
    </location>
</feature>
<dbReference type="SUPFAM" id="SSF54197">
    <property type="entry name" value="HIT-like"/>
    <property type="match status" value="1"/>
</dbReference>
<keyword evidence="3" id="KW-0862">Zinc</keyword>